<evidence type="ECO:0000256" key="2">
    <source>
        <dbReference type="ARBA" id="ARBA00004370"/>
    </source>
</evidence>
<keyword evidence="5" id="KW-0175">Coiled coil</keyword>
<evidence type="ECO:0000256" key="7">
    <source>
        <dbReference type="ARBA" id="ARBA00023136"/>
    </source>
</evidence>
<evidence type="ECO:0008006" key="11">
    <source>
        <dbReference type="Google" id="ProtNLM"/>
    </source>
</evidence>
<dbReference type="GO" id="GO:0005739">
    <property type="term" value="C:mitochondrion"/>
    <property type="evidence" value="ECO:0007669"/>
    <property type="project" value="UniProtKB-SubCell"/>
</dbReference>
<feature type="region of interest" description="Disordered" evidence="8">
    <location>
        <begin position="17"/>
        <end position="85"/>
    </location>
</feature>
<evidence type="ECO:0000256" key="3">
    <source>
        <dbReference type="ARBA" id="ARBA00022692"/>
    </source>
</evidence>
<dbReference type="Proteomes" id="UP000310158">
    <property type="component" value="Unassembled WGS sequence"/>
</dbReference>
<organism evidence="9 10">
    <name type="scientific">Bondarzewia mesenterica</name>
    <dbReference type="NCBI Taxonomy" id="1095465"/>
    <lineage>
        <taxon>Eukaryota</taxon>
        <taxon>Fungi</taxon>
        <taxon>Dikarya</taxon>
        <taxon>Basidiomycota</taxon>
        <taxon>Agaricomycotina</taxon>
        <taxon>Agaricomycetes</taxon>
        <taxon>Russulales</taxon>
        <taxon>Bondarzewiaceae</taxon>
        <taxon>Bondarzewia</taxon>
    </lineage>
</organism>
<dbReference type="AlphaFoldDB" id="A0A4S4LRH7"/>
<sequence>MILRQLPRLCRGIVTESHHRPSSNAISVVPPSSSIPHRDTHTSPPNISDPPASSSMASDPSPDSMSISVAPHPLDPQPPRSAGTQHRHIITHPLIPIIFFSALEHTFPTPTARSLMRATRALLVDRIGRVKREGLTYKDLDNQAYLFRAALSELRTEVTMRTRSESAAMSTQSAALRREVDALNAKMKEDIATLKHEIQMDVGSRRNEAKNESKRQDIVVEEVLNKSLVTLYDLRSDMEEVKWDNMRKSIYTAAINPAALSAFLVVIVLSMELRPRPKPAPPPAQSVPHTAQPPFEGHIEGLDQMDSIT</sequence>
<evidence type="ECO:0000256" key="4">
    <source>
        <dbReference type="ARBA" id="ARBA00022989"/>
    </source>
</evidence>
<gene>
    <name evidence="9" type="ORF">EW146_g5429</name>
</gene>
<dbReference type="OrthoDB" id="1552at2759"/>
<dbReference type="PANTHER" id="PTHR14360:SF12">
    <property type="entry name" value="MOZ PROTEIN REPRESENTS A CHROMATIN-ASSOCIATED ACETYLTRANSFERASE"/>
    <property type="match status" value="1"/>
</dbReference>
<evidence type="ECO:0000256" key="6">
    <source>
        <dbReference type="ARBA" id="ARBA00023128"/>
    </source>
</evidence>
<dbReference type="Gene3D" id="1.20.58.130">
    <property type="match status" value="1"/>
</dbReference>
<accession>A0A4S4LRH7</accession>
<evidence type="ECO:0000313" key="9">
    <source>
        <dbReference type="EMBL" id="THH14986.1"/>
    </source>
</evidence>
<comment type="subcellular location">
    <subcellularLocation>
        <location evidence="2">Membrane</location>
    </subcellularLocation>
    <subcellularLocation>
        <location evidence="1">Mitochondrion</location>
    </subcellularLocation>
</comment>
<dbReference type="PANTHER" id="PTHR14360">
    <property type="entry name" value="PROTEIN FMP32, MITOCHONDRIAL"/>
    <property type="match status" value="1"/>
</dbReference>
<keyword evidence="3" id="KW-0812">Transmembrane</keyword>
<dbReference type="Pfam" id="PF07798">
    <property type="entry name" value="CCDC90-like"/>
    <property type="match status" value="1"/>
</dbReference>
<feature type="compositionally biased region" description="Low complexity" evidence="8">
    <location>
        <begin position="49"/>
        <end position="68"/>
    </location>
</feature>
<keyword evidence="4" id="KW-1133">Transmembrane helix</keyword>
<name>A0A4S4LRH7_9AGAM</name>
<evidence type="ECO:0000256" key="1">
    <source>
        <dbReference type="ARBA" id="ARBA00004173"/>
    </source>
</evidence>
<protein>
    <recommendedName>
        <fullName evidence="11">Mitochondrial protein</fullName>
    </recommendedName>
</protein>
<keyword evidence="6" id="KW-0496">Mitochondrion</keyword>
<dbReference type="EMBL" id="SGPL01000236">
    <property type="protein sequence ID" value="THH14986.1"/>
    <property type="molecule type" value="Genomic_DNA"/>
</dbReference>
<keyword evidence="10" id="KW-1185">Reference proteome</keyword>
<feature type="compositionally biased region" description="Low complexity" evidence="8">
    <location>
        <begin position="22"/>
        <end position="35"/>
    </location>
</feature>
<feature type="region of interest" description="Disordered" evidence="8">
    <location>
        <begin position="275"/>
        <end position="309"/>
    </location>
</feature>
<evidence type="ECO:0000256" key="8">
    <source>
        <dbReference type="SAM" id="MobiDB-lite"/>
    </source>
</evidence>
<evidence type="ECO:0000256" key="5">
    <source>
        <dbReference type="ARBA" id="ARBA00023054"/>
    </source>
</evidence>
<keyword evidence="7" id="KW-0472">Membrane</keyword>
<proteinExistence type="predicted"/>
<dbReference type="GO" id="GO:0016020">
    <property type="term" value="C:membrane"/>
    <property type="evidence" value="ECO:0007669"/>
    <property type="project" value="UniProtKB-SubCell"/>
</dbReference>
<evidence type="ECO:0000313" key="10">
    <source>
        <dbReference type="Proteomes" id="UP000310158"/>
    </source>
</evidence>
<comment type="caution">
    <text evidence="9">The sequence shown here is derived from an EMBL/GenBank/DDBJ whole genome shotgun (WGS) entry which is preliminary data.</text>
</comment>
<dbReference type="InterPro" id="IPR024461">
    <property type="entry name" value="CCDC90-like"/>
</dbReference>
<reference evidence="9 10" key="1">
    <citation type="submission" date="2019-02" db="EMBL/GenBank/DDBJ databases">
        <title>Genome sequencing of the rare red list fungi Bondarzewia mesenterica.</title>
        <authorList>
            <person name="Buettner E."/>
            <person name="Kellner H."/>
        </authorList>
    </citation>
    <scope>NUCLEOTIDE SEQUENCE [LARGE SCALE GENOMIC DNA]</scope>
    <source>
        <strain evidence="9 10">DSM 108281</strain>
    </source>
</reference>